<reference evidence="9" key="1">
    <citation type="journal article" date="2021" name="Nat. Commun.">
        <title>Genetic determinants of endophytism in the Arabidopsis root mycobiome.</title>
        <authorList>
            <person name="Mesny F."/>
            <person name="Miyauchi S."/>
            <person name="Thiergart T."/>
            <person name="Pickel B."/>
            <person name="Atanasova L."/>
            <person name="Karlsson M."/>
            <person name="Huettel B."/>
            <person name="Barry K.W."/>
            <person name="Haridas S."/>
            <person name="Chen C."/>
            <person name="Bauer D."/>
            <person name="Andreopoulos W."/>
            <person name="Pangilinan J."/>
            <person name="LaButti K."/>
            <person name="Riley R."/>
            <person name="Lipzen A."/>
            <person name="Clum A."/>
            <person name="Drula E."/>
            <person name="Henrissat B."/>
            <person name="Kohler A."/>
            <person name="Grigoriev I.V."/>
            <person name="Martin F.M."/>
            <person name="Hacquard S."/>
        </authorList>
    </citation>
    <scope>NUCLEOTIDE SEQUENCE</scope>
    <source>
        <strain evidence="9">MPI-SDFR-AT-0073</strain>
    </source>
</reference>
<gene>
    <name evidence="9" type="ORF">BKA67DRAFT_592236</name>
</gene>
<dbReference type="GO" id="GO:0004497">
    <property type="term" value="F:monooxygenase activity"/>
    <property type="evidence" value="ECO:0007669"/>
    <property type="project" value="UniProtKB-KW"/>
</dbReference>
<dbReference type="CDD" id="cd11065">
    <property type="entry name" value="CYP64-like"/>
    <property type="match status" value="1"/>
</dbReference>
<dbReference type="RefSeq" id="XP_045958067.1">
    <property type="nucleotide sequence ID" value="XM_046104816.1"/>
</dbReference>
<keyword evidence="3 8" id="KW-0349">Heme</keyword>
<evidence type="ECO:0000256" key="6">
    <source>
        <dbReference type="ARBA" id="ARBA00023004"/>
    </source>
</evidence>
<dbReference type="GO" id="GO:0005506">
    <property type="term" value="F:iron ion binding"/>
    <property type="evidence" value="ECO:0007669"/>
    <property type="project" value="InterPro"/>
</dbReference>
<dbReference type="Gene3D" id="1.10.630.10">
    <property type="entry name" value="Cytochrome P450"/>
    <property type="match status" value="1"/>
</dbReference>
<comment type="similarity">
    <text evidence="2">Belongs to the cytochrome P450 family.</text>
</comment>
<evidence type="ECO:0000256" key="3">
    <source>
        <dbReference type="ARBA" id="ARBA00022617"/>
    </source>
</evidence>
<dbReference type="GO" id="GO:0016705">
    <property type="term" value="F:oxidoreductase activity, acting on paired donors, with incorporation or reduction of molecular oxygen"/>
    <property type="evidence" value="ECO:0007669"/>
    <property type="project" value="InterPro"/>
</dbReference>
<keyword evidence="4 8" id="KW-0479">Metal-binding</keyword>
<dbReference type="Pfam" id="PF00067">
    <property type="entry name" value="p450"/>
    <property type="match status" value="1"/>
</dbReference>
<evidence type="ECO:0000313" key="10">
    <source>
        <dbReference type="Proteomes" id="UP000758603"/>
    </source>
</evidence>
<dbReference type="GO" id="GO:0020037">
    <property type="term" value="F:heme binding"/>
    <property type="evidence" value="ECO:0007669"/>
    <property type="project" value="InterPro"/>
</dbReference>
<evidence type="ECO:0000256" key="1">
    <source>
        <dbReference type="ARBA" id="ARBA00001971"/>
    </source>
</evidence>
<dbReference type="SUPFAM" id="SSF48264">
    <property type="entry name" value="Cytochrome P450"/>
    <property type="match status" value="1"/>
</dbReference>
<evidence type="ECO:0000256" key="5">
    <source>
        <dbReference type="ARBA" id="ARBA00023002"/>
    </source>
</evidence>
<dbReference type="InterPro" id="IPR036396">
    <property type="entry name" value="Cyt_P450_sf"/>
</dbReference>
<organism evidence="9 10">
    <name type="scientific">Truncatella angustata</name>
    <dbReference type="NCBI Taxonomy" id="152316"/>
    <lineage>
        <taxon>Eukaryota</taxon>
        <taxon>Fungi</taxon>
        <taxon>Dikarya</taxon>
        <taxon>Ascomycota</taxon>
        <taxon>Pezizomycotina</taxon>
        <taxon>Sordariomycetes</taxon>
        <taxon>Xylariomycetidae</taxon>
        <taxon>Amphisphaeriales</taxon>
        <taxon>Sporocadaceae</taxon>
        <taxon>Truncatella</taxon>
    </lineage>
</organism>
<dbReference type="EMBL" id="JAGPXC010000004">
    <property type="protein sequence ID" value="KAH6653797.1"/>
    <property type="molecule type" value="Genomic_DNA"/>
</dbReference>
<dbReference type="PANTHER" id="PTHR46300">
    <property type="entry name" value="P450, PUTATIVE (EUROFUNG)-RELATED-RELATED"/>
    <property type="match status" value="1"/>
</dbReference>
<keyword evidence="7" id="KW-0503">Monooxygenase</keyword>
<dbReference type="AlphaFoldDB" id="A0A9P8UKS8"/>
<comment type="cofactor">
    <cofactor evidence="1 8">
        <name>heme</name>
        <dbReference type="ChEBI" id="CHEBI:30413"/>
    </cofactor>
</comment>
<accession>A0A9P8UKS8</accession>
<name>A0A9P8UKS8_9PEZI</name>
<evidence type="ECO:0000313" key="9">
    <source>
        <dbReference type="EMBL" id="KAH6653797.1"/>
    </source>
</evidence>
<protein>
    <submittedName>
        <fullName evidence="9">Cytochrome P450</fullName>
    </submittedName>
</protein>
<keyword evidence="6 8" id="KW-0408">Iron</keyword>
<evidence type="ECO:0000256" key="8">
    <source>
        <dbReference type="PIRSR" id="PIRSR602401-1"/>
    </source>
</evidence>
<evidence type="ECO:0000256" key="2">
    <source>
        <dbReference type="ARBA" id="ARBA00010617"/>
    </source>
</evidence>
<dbReference type="Proteomes" id="UP000758603">
    <property type="component" value="Unassembled WGS sequence"/>
</dbReference>
<evidence type="ECO:0000256" key="7">
    <source>
        <dbReference type="ARBA" id="ARBA00023033"/>
    </source>
</evidence>
<comment type="caution">
    <text evidence="9">The sequence shown here is derived from an EMBL/GenBank/DDBJ whole genome shotgun (WGS) entry which is preliminary data.</text>
</comment>
<dbReference type="GeneID" id="70133707"/>
<evidence type="ECO:0000256" key="4">
    <source>
        <dbReference type="ARBA" id="ARBA00022723"/>
    </source>
</evidence>
<dbReference type="PRINTS" id="PR00463">
    <property type="entry name" value="EP450I"/>
</dbReference>
<sequence length="540" mass="60751">MAVQLLCVTAGVVVLLLLRHFVTLLVGRTRLPLPPGPTPLPLIGNAHQAPKETPWLQYSAWSKLYGPIFHLSMAGQPVVVLNTLESAQALLSKRGADYSERPRAIVVGELATKGLHLLLRRYDAAYKLHQRMQSPVLNPRAANAYRPLQELESRQLLLDLLTSSDCAADRGTDFNRWFERANASTIYALIYGYRLKTGFEQALVHAKIVQVEFIKRFQPGAHVVEVLPFLNYLPVPLAPWKREAEALWDLERNLHMGNMERGFENPGWNFTKHMKGSSEAKNMSPVEFAFDLGILADAALDTTTMSIGWFVVAWLTQNEGFVAKAQQLIDEVVGQDRLPQFEDQPRLTYVTAIIHEVLRWRPVVPGGVPHKFGGEKDDEYHNYRIPAGSIVVANHWAICREESVFGKDPDAFLPERWIPEKDDTTTQVKDGLKDMHLSGFGFGRRVCTGQHIARKMLFIVISRLLWAFNVEPAMDENGKKITIDPMAVSTGFAIRPQKTIAIFRPRSRKVRKLIETECSTHSADLVEILNRAAGERSAKG</sequence>
<dbReference type="PANTHER" id="PTHR46300:SF1">
    <property type="entry name" value="P450, PUTATIVE (EUROFUNG)-RELATED"/>
    <property type="match status" value="1"/>
</dbReference>
<proteinExistence type="inferred from homology"/>
<keyword evidence="5" id="KW-0560">Oxidoreductase</keyword>
<keyword evidence="10" id="KW-1185">Reference proteome</keyword>
<dbReference type="PRINTS" id="PR00385">
    <property type="entry name" value="P450"/>
</dbReference>
<dbReference type="InterPro" id="IPR001128">
    <property type="entry name" value="Cyt_P450"/>
</dbReference>
<feature type="binding site" description="axial binding residue" evidence="8">
    <location>
        <position position="447"/>
    </location>
    <ligand>
        <name>heme</name>
        <dbReference type="ChEBI" id="CHEBI:30413"/>
    </ligand>
    <ligandPart>
        <name>Fe</name>
        <dbReference type="ChEBI" id="CHEBI:18248"/>
    </ligandPart>
</feature>
<dbReference type="InterPro" id="IPR002401">
    <property type="entry name" value="Cyt_P450_E_grp-I"/>
</dbReference>
<dbReference type="InterPro" id="IPR050364">
    <property type="entry name" value="Cytochrome_P450_fung"/>
</dbReference>
<dbReference type="OrthoDB" id="1470350at2759"/>